<dbReference type="AlphaFoldDB" id="A0AAV1IZL0"/>
<dbReference type="SMART" id="SM00595">
    <property type="entry name" value="MADF"/>
    <property type="match status" value="1"/>
</dbReference>
<gene>
    <name evidence="2" type="ORF">LNINA_LOCUS2493</name>
</gene>
<keyword evidence="3" id="KW-1185">Reference proteome</keyword>
<dbReference type="Pfam" id="PF10545">
    <property type="entry name" value="MADF_DNA_bdg"/>
    <property type="match status" value="1"/>
</dbReference>
<organism evidence="2 3">
    <name type="scientific">Leptosia nina</name>
    <dbReference type="NCBI Taxonomy" id="320188"/>
    <lineage>
        <taxon>Eukaryota</taxon>
        <taxon>Metazoa</taxon>
        <taxon>Ecdysozoa</taxon>
        <taxon>Arthropoda</taxon>
        <taxon>Hexapoda</taxon>
        <taxon>Insecta</taxon>
        <taxon>Pterygota</taxon>
        <taxon>Neoptera</taxon>
        <taxon>Endopterygota</taxon>
        <taxon>Lepidoptera</taxon>
        <taxon>Glossata</taxon>
        <taxon>Ditrysia</taxon>
        <taxon>Papilionoidea</taxon>
        <taxon>Pieridae</taxon>
        <taxon>Pierinae</taxon>
        <taxon>Leptosia</taxon>
    </lineage>
</organism>
<name>A0AAV1IZL0_9NEOP</name>
<dbReference type="InterPro" id="IPR006578">
    <property type="entry name" value="MADF-dom"/>
</dbReference>
<evidence type="ECO:0000259" key="1">
    <source>
        <dbReference type="PROSITE" id="PS51029"/>
    </source>
</evidence>
<dbReference type="EMBL" id="CAVLEF010000003">
    <property type="protein sequence ID" value="CAK1542615.1"/>
    <property type="molecule type" value="Genomic_DNA"/>
</dbReference>
<proteinExistence type="predicted"/>
<accession>A0AAV1IZL0</accession>
<comment type="caution">
    <text evidence="2">The sequence shown here is derived from an EMBL/GenBank/DDBJ whole genome shotgun (WGS) entry which is preliminary data.</text>
</comment>
<protein>
    <recommendedName>
        <fullName evidence="1">MADF domain-containing protein</fullName>
    </recommendedName>
</protein>
<evidence type="ECO:0000313" key="2">
    <source>
        <dbReference type="EMBL" id="CAK1542615.1"/>
    </source>
</evidence>
<feature type="domain" description="MADF" evidence="1">
    <location>
        <begin position="19"/>
        <end position="106"/>
    </location>
</feature>
<evidence type="ECO:0000313" key="3">
    <source>
        <dbReference type="Proteomes" id="UP001497472"/>
    </source>
</evidence>
<sequence>MLSEFEKEKVFWTRNMNLNLVKFIQSKPNIWHPKHPKYTSSAAKDHTFAEFAAKYGNQFSGEAVRGRWTNIRSTFAYYLRKVKQNEDYKVKWPLWEPCQFLLKIGKITIQEMPSENKEISIEDFSDSVEQVDDCKSDDFVMDNNCLYDSRVSCQGVAESILNIFQGVQNDAFGLVQSRNGMVGKAVTEQLSKLNSLEATKMSMKIINILCLYDQSNPMNPNNIKSEEY</sequence>
<dbReference type="Proteomes" id="UP001497472">
    <property type="component" value="Unassembled WGS sequence"/>
</dbReference>
<dbReference type="PROSITE" id="PS51029">
    <property type="entry name" value="MADF"/>
    <property type="match status" value="1"/>
</dbReference>
<reference evidence="2 3" key="1">
    <citation type="submission" date="2023-11" db="EMBL/GenBank/DDBJ databases">
        <authorList>
            <person name="Okamura Y."/>
        </authorList>
    </citation>
    <scope>NUCLEOTIDE SEQUENCE [LARGE SCALE GENOMIC DNA]</scope>
</reference>
<dbReference type="InterPro" id="IPR039353">
    <property type="entry name" value="TF_Adf1"/>
</dbReference>
<dbReference type="PANTHER" id="PTHR12243">
    <property type="entry name" value="MADF DOMAIN TRANSCRIPTION FACTOR"/>
    <property type="match status" value="1"/>
</dbReference>
<dbReference type="PANTHER" id="PTHR12243:SF67">
    <property type="entry name" value="COREPRESSOR OF PANGOLIN, ISOFORM A-RELATED"/>
    <property type="match status" value="1"/>
</dbReference>